<dbReference type="Gene3D" id="3.30.1490.480">
    <property type="entry name" value="Endolytic murein transglycosylase"/>
    <property type="match status" value="1"/>
</dbReference>
<keyword evidence="2" id="KW-0812">Transmembrane</keyword>
<sequence>MNKQTTRAFASGLLVSAIILICYNLMFEKKQAETHTTKPNYVEIKESEYEDLKQQAENWQAQYEVLAASSETAKSTSNQNEPEPKKYQLKIVDGMSSKEISIQLADAGIIQDAEKFNRYLAKRKLQHYIQIGKFDINDGMDYKQIANVITKKP</sequence>
<reference evidence="3 4" key="1">
    <citation type="submission" date="2021-05" db="EMBL/GenBank/DDBJ databases">
        <title>Novel Bacillus species.</title>
        <authorList>
            <person name="Liu G."/>
        </authorList>
    </citation>
    <scope>NUCLEOTIDE SEQUENCE [LARGE SCALE GENOMIC DNA]</scope>
    <source>
        <strain evidence="3 4">FJAT-49682</strain>
    </source>
</reference>
<dbReference type="AlphaFoldDB" id="A0A942Z4I4"/>
<accession>A0A942Z4I4</accession>
<dbReference type="RefSeq" id="WP_213097385.1">
    <property type="nucleotide sequence ID" value="NZ_JAGYPN010000001.1"/>
</dbReference>
<keyword evidence="2" id="KW-1133">Transmembrane helix</keyword>
<proteinExistence type="predicted"/>
<dbReference type="EMBL" id="JAGYPN010000001">
    <property type="protein sequence ID" value="MBS4222435.1"/>
    <property type="molecule type" value="Genomic_DNA"/>
</dbReference>
<evidence type="ECO:0000313" key="3">
    <source>
        <dbReference type="EMBL" id="MBS4222435.1"/>
    </source>
</evidence>
<evidence type="ECO:0000256" key="1">
    <source>
        <dbReference type="SAM" id="Coils"/>
    </source>
</evidence>
<organism evidence="3 4">
    <name type="scientific">Lederbergia citrea</name>
    <dbReference type="NCBI Taxonomy" id="2833581"/>
    <lineage>
        <taxon>Bacteria</taxon>
        <taxon>Bacillati</taxon>
        <taxon>Bacillota</taxon>
        <taxon>Bacilli</taxon>
        <taxon>Bacillales</taxon>
        <taxon>Bacillaceae</taxon>
        <taxon>Lederbergia</taxon>
    </lineage>
</organism>
<evidence type="ECO:0000313" key="4">
    <source>
        <dbReference type="Proteomes" id="UP000676456"/>
    </source>
</evidence>
<evidence type="ECO:0000256" key="2">
    <source>
        <dbReference type="SAM" id="Phobius"/>
    </source>
</evidence>
<keyword evidence="2" id="KW-0472">Membrane</keyword>
<feature type="coiled-coil region" evidence="1">
    <location>
        <begin position="42"/>
        <end position="69"/>
    </location>
</feature>
<keyword evidence="4" id="KW-1185">Reference proteome</keyword>
<keyword evidence="1" id="KW-0175">Coiled coil</keyword>
<name>A0A942Z4I4_9BACI</name>
<dbReference type="Proteomes" id="UP000676456">
    <property type="component" value="Unassembled WGS sequence"/>
</dbReference>
<feature type="transmembrane region" description="Helical" evidence="2">
    <location>
        <begin position="6"/>
        <end position="26"/>
    </location>
</feature>
<gene>
    <name evidence="3" type="ORF">KHA91_06640</name>
</gene>
<protein>
    <submittedName>
        <fullName evidence="3">Endolytic transglycosylase MltG</fullName>
    </submittedName>
</protein>
<comment type="caution">
    <text evidence="3">The sequence shown here is derived from an EMBL/GenBank/DDBJ whole genome shotgun (WGS) entry which is preliminary data.</text>
</comment>